<name>A0ABU6J9C1_9BURK</name>
<feature type="signal peptide" evidence="2">
    <location>
        <begin position="1"/>
        <end position="32"/>
    </location>
</feature>
<evidence type="ECO:0000259" key="4">
    <source>
        <dbReference type="SMART" id="SM00079"/>
    </source>
</evidence>
<evidence type="ECO:0000256" key="1">
    <source>
        <dbReference type="ARBA" id="ARBA00022729"/>
    </source>
</evidence>
<evidence type="ECO:0000313" key="6">
    <source>
        <dbReference type="Proteomes" id="UP001352263"/>
    </source>
</evidence>
<dbReference type="SMART" id="SM00062">
    <property type="entry name" value="PBPb"/>
    <property type="match status" value="1"/>
</dbReference>
<protein>
    <submittedName>
        <fullName evidence="5">Transporter substrate-binding domain-containing protein</fullName>
    </submittedName>
</protein>
<keyword evidence="6" id="KW-1185">Reference proteome</keyword>
<feature type="chain" id="PRO_5045176925" evidence="2">
    <location>
        <begin position="33"/>
        <end position="270"/>
    </location>
</feature>
<dbReference type="InterPro" id="IPR001638">
    <property type="entry name" value="Solute-binding_3/MltF_N"/>
</dbReference>
<dbReference type="CDD" id="cd01072">
    <property type="entry name" value="PBP2_SMa0082_like"/>
    <property type="match status" value="1"/>
</dbReference>
<evidence type="ECO:0000259" key="3">
    <source>
        <dbReference type="SMART" id="SM00062"/>
    </source>
</evidence>
<dbReference type="PANTHER" id="PTHR35936:SF17">
    <property type="entry name" value="ARGININE-BINDING EXTRACELLULAR PROTEIN ARTP"/>
    <property type="match status" value="1"/>
</dbReference>
<dbReference type="RefSeq" id="WP_326506830.1">
    <property type="nucleotide sequence ID" value="NZ_JAWIIV010000009.1"/>
</dbReference>
<dbReference type="EMBL" id="JAWIIV010000009">
    <property type="protein sequence ID" value="MEC4720118.1"/>
    <property type="molecule type" value="Genomic_DNA"/>
</dbReference>
<proteinExistence type="predicted"/>
<dbReference type="SUPFAM" id="SSF53850">
    <property type="entry name" value="Periplasmic binding protein-like II"/>
    <property type="match status" value="1"/>
</dbReference>
<dbReference type="Pfam" id="PF00497">
    <property type="entry name" value="SBP_bac_3"/>
    <property type="match status" value="1"/>
</dbReference>
<gene>
    <name evidence="5" type="ORF">RY831_13220</name>
</gene>
<evidence type="ECO:0000256" key="2">
    <source>
        <dbReference type="SAM" id="SignalP"/>
    </source>
</evidence>
<organism evidence="5 6">
    <name type="scientific">Noviherbaspirillum album</name>
    <dbReference type="NCBI Taxonomy" id="3080276"/>
    <lineage>
        <taxon>Bacteria</taxon>
        <taxon>Pseudomonadati</taxon>
        <taxon>Pseudomonadota</taxon>
        <taxon>Betaproteobacteria</taxon>
        <taxon>Burkholderiales</taxon>
        <taxon>Oxalobacteraceae</taxon>
        <taxon>Noviherbaspirillum</taxon>
    </lineage>
</organism>
<accession>A0ABU6J9C1</accession>
<reference evidence="5 6" key="1">
    <citation type="submission" date="2023-10" db="EMBL/GenBank/DDBJ databases">
        <title>Noviherbaspirillum sp. CPCC 100848 genome assembly.</title>
        <authorList>
            <person name="Li X.Y."/>
            <person name="Fang X.M."/>
        </authorList>
    </citation>
    <scope>NUCLEOTIDE SEQUENCE [LARGE SCALE GENOMIC DNA]</scope>
    <source>
        <strain evidence="5 6">CPCC 100848</strain>
    </source>
</reference>
<evidence type="ECO:0000313" key="5">
    <source>
        <dbReference type="EMBL" id="MEC4720118.1"/>
    </source>
</evidence>
<comment type="caution">
    <text evidence="5">The sequence shown here is derived from an EMBL/GenBank/DDBJ whole genome shotgun (WGS) entry which is preliminary data.</text>
</comment>
<keyword evidence="1 2" id="KW-0732">Signal</keyword>
<feature type="domain" description="Solute-binding protein family 3/N-terminal" evidence="3">
    <location>
        <begin position="43"/>
        <end position="263"/>
    </location>
</feature>
<sequence>MTDFFKRRLATSSMLALGVAAAIGMSATAASAQTVADIKKKGELTVGMLVDFPPYGIMSSSNQPDGYDADVARLLAKDLGVNVKLVPVTGPNRIPFLLTNKVDVLVASLAVTPERAKQVQFSQPYAAATIVVYGSKKANVKAAPELKGVRVGVARASTQDIALTAVAPEGTEIRRFDDDASAMQALMSGQVDAIGCSTTVAAQIEKRVPANTFENKFVLRQQVMGIAMRPGQAELQKAVDDFVARNKANGELNKLYRKWLETDMPAMSGS</sequence>
<dbReference type="Proteomes" id="UP001352263">
    <property type="component" value="Unassembled WGS sequence"/>
</dbReference>
<dbReference type="PANTHER" id="PTHR35936">
    <property type="entry name" value="MEMBRANE-BOUND LYTIC MUREIN TRANSGLYCOSYLASE F"/>
    <property type="match status" value="1"/>
</dbReference>
<feature type="domain" description="Ionotropic glutamate receptor C-terminal" evidence="4">
    <location>
        <begin position="43"/>
        <end position="262"/>
    </location>
</feature>
<dbReference type="SMART" id="SM00079">
    <property type="entry name" value="PBPe"/>
    <property type="match status" value="1"/>
</dbReference>
<dbReference type="Gene3D" id="3.40.190.10">
    <property type="entry name" value="Periplasmic binding protein-like II"/>
    <property type="match status" value="2"/>
</dbReference>
<dbReference type="InterPro" id="IPR001320">
    <property type="entry name" value="Iontro_rcpt_C"/>
</dbReference>